<protein>
    <submittedName>
        <fullName evidence="1">Uncharacterized protein</fullName>
    </submittedName>
</protein>
<evidence type="ECO:0000313" key="2">
    <source>
        <dbReference type="Proteomes" id="UP000669179"/>
    </source>
</evidence>
<dbReference type="AlphaFoldDB" id="A0A939T8R4"/>
<keyword evidence="2" id="KW-1185">Reference proteome</keyword>
<accession>A0A939T8R4</accession>
<dbReference type="EMBL" id="JAGEOJ010000003">
    <property type="protein sequence ID" value="MBO2447190.1"/>
    <property type="molecule type" value="Genomic_DNA"/>
</dbReference>
<evidence type="ECO:0000313" key="1">
    <source>
        <dbReference type="EMBL" id="MBO2447190.1"/>
    </source>
</evidence>
<dbReference type="RefSeq" id="WP_208254786.1">
    <property type="nucleotide sequence ID" value="NZ_JAGEOJ010000003.1"/>
</dbReference>
<proteinExistence type="predicted"/>
<comment type="caution">
    <text evidence="1">The sequence shown here is derived from an EMBL/GenBank/DDBJ whole genome shotgun (WGS) entry which is preliminary data.</text>
</comment>
<gene>
    <name evidence="1" type="ORF">J4573_08850</name>
</gene>
<name>A0A939T8R4_9ACTN</name>
<sequence length="351" mass="37164">MIKISAAIMHHPRRADRIPALVRACAPLEPKVVSDPDPGGRPSPLRTAKRAWAAIEPGATHHLVLQDDVKPAPGFAEQLNAAVGLRPEHGVSLFCLWHTPHNSYLVRRAAVAGAAYAPLSPYEWTPTQGFVLPVAEARALAEYLAGIPDEVQDDDEMIVIFCRERGIPVVATVPHLLDSGHDQSLVEGHHDGLRAAVYAPDLAWSGSPDADVELPPGSYGVELHGSICSIRRVHGDPVEHKFPWYWYDACPLTGLDPDAVLDAGAPHLAGLPAGLVAVMSEVWAAGYLLGADVAGLAPDATGDGPLVHAALSSWIDQGLAAEDRAASGDCVSLATAALKQGIRDRRSVHAS</sequence>
<dbReference type="Proteomes" id="UP000669179">
    <property type="component" value="Unassembled WGS sequence"/>
</dbReference>
<organism evidence="1 2">
    <name type="scientific">Actinomadura barringtoniae</name>
    <dbReference type="NCBI Taxonomy" id="1427535"/>
    <lineage>
        <taxon>Bacteria</taxon>
        <taxon>Bacillati</taxon>
        <taxon>Actinomycetota</taxon>
        <taxon>Actinomycetes</taxon>
        <taxon>Streptosporangiales</taxon>
        <taxon>Thermomonosporaceae</taxon>
        <taxon>Actinomadura</taxon>
    </lineage>
</organism>
<reference evidence="1" key="1">
    <citation type="submission" date="2021-03" db="EMBL/GenBank/DDBJ databases">
        <authorList>
            <person name="Kanchanasin P."/>
            <person name="Saeng-In P."/>
            <person name="Phongsopitanun W."/>
            <person name="Yuki M."/>
            <person name="Kudo T."/>
            <person name="Ohkuma M."/>
            <person name="Tanasupawat S."/>
        </authorList>
    </citation>
    <scope>NUCLEOTIDE SEQUENCE</scope>
    <source>
        <strain evidence="1">GKU 128</strain>
    </source>
</reference>